<feature type="compositionally biased region" description="Polar residues" evidence="4">
    <location>
        <begin position="200"/>
        <end position="214"/>
    </location>
</feature>
<dbReference type="PROSITE" id="PS50089">
    <property type="entry name" value="ZF_RING_2"/>
    <property type="match status" value="1"/>
</dbReference>
<dbReference type="SUPFAM" id="SSF57850">
    <property type="entry name" value="RING/U-box"/>
    <property type="match status" value="1"/>
</dbReference>
<dbReference type="AlphaFoldDB" id="A0A3P8GSA4"/>
<evidence type="ECO:0000256" key="1">
    <source>
        <dbReference type="ARBA" id="ARBA00022771"/>
    </source>
</evidence>
<reference evidence="6 7" key="1">
    <citation type="submission" date="2018-11" db="EMBL/GenBank/DDBJ databases">
        <authorList>
            <consortium name="Pathogen Informatics"/>
        </authorList>
    </citation>
    <scope>NUCLEOTIDE SEQUENCE [LARGE SCALE GENOMIC DNA]</scope>
    <source>
        <strain evidence="6 7">Egypt</strain>
    </source>
</reference>
<keyword evidence="7" id="KW-1185">Reference proteome</keyword>
<dbReference type="Gene3D" id="3.30.40.10">
    <property type="entry name" value="Zinc/RING finger domain, C3HC4 (zinc finger)"/>
    <property type="match status" value="1"/>
</dbReference>
<accession>A0A3P8GSA4</accession>
<feature type="region of interest" description="Disordered" evidence="4">
    <location>
        <begin position="138"/>
        <end position="165"/>
    </location>
</feature>
<evidence type="ECO:0000313" key="6">
    <source>
        <dbReference type="EMBL" id="VDP69455.1"/>
    </source>
</evidence>
<feature type="compositionally biased region" description="Polar residues" evidence="4">
    <location>
        <begin position="225"/>
        <end position="277"/>
    </location>
</feature>
<feature type="region of interest" description="Disordered" evidence="4">
    <location>
        <begin position="30"/>
        <end position="51"/>
    </location>
</feature>
<dbReference type="PANTHER" id="PTHR14879:SF5">
    <property type="entry name" value="RING-TYPE DOMAIN-CONTAINING PROTEIN"/>
    <property type="match status" value="1"/>
</dbReference>
<dbReference type="Pfam" id="PF13920">
    <property type="entry name" value="zf-C3HC4_3"/>
    <property type="match status" value="1"/>
</dbReference>
<proteinExistence type="predicted"/>
<dbReference type="EMBL" id="UZAN01040378">
    <property type="protein sequence ID" value="VDP69455.1"/>
    <property type="molecule type" value="Genomic_DNA"/>
</dbReference>
<dbReference type="InterPro" id="IPR001841">
    <property type="entry name" value="Znf_RING"/>
</dbReference>
<keyword evidence="1 3" id="KW-0479">Metal-binding</keyword>
<keyword evidence="2" id="KW-0862">Zinc</keyword>
<evidence type="ECO:0000256" key="4">
    <source>
        <dbReference type="SAM" id="MobiDB-lite"/>
    </source>
</evidence>
<dbReference type="InterPro" id="IPR051728">
    <property type="entry name" value="RING-FYVE_E3_ubiquitin-ligase"/>
</dbReference>
<dbReference type="OrthoDB" id="10251804at2759"/>
<dbReference type="Proteomes" id="UP000272942">
    <property type="component" value="Unassembled WGS sequence"/>
</dbReference>
<feature type="region of interest" description="Disordered" evidence="4">
    <location>
        <begin position="196"/>
        <end position="299"/>
    </location>
</feature>
<dbReference type="InterPro" id="IPR013083">
    <property type="entry name" value="Znf_RING/FYVE/PHD"/>
</dbReference>
<evidence type="ECO:0000313" key="7">
    <source>
        <dbReference type="Proteomes" id="UP000272942"/>
    </source>
</evidence>
<evidence type="ECO:0000256" key="3">
    <source>
        <dbReference type="PROSITE-ProRule" id="PRU00175"/>
    </source>
</evidence>
<dbReference type="PANTHER" id="PTHR14879">
    <property type="entry name" value="CASPASE REGULATOR, RING FINGER DOMAIN-CONTAINING"/>
    <property type="match status" value="1"/>
</dbReference>
<dbReference type="GO" id="GO:0008270">
    <property type="term" value="F:zinc ion binding"/>
    <property type="evidence" value="ECO:0007669"/>
    <property type="project" value="UniProtKB-KW"/>
</dbReference>
<gene>
    <name evidence="6" type="ORF">ECPE_LOCUS3417</name>
</gene>
<evidence type="ECO:0000259" key="5">
    <source>
        <dbReference type="PROSITE" id="PS50089"/>
    </source>
</evidence>
<protein>
    <recommendedName>
        <fullName evidence="5">RING-type domain-containing protein</fullName>
    </recommendedName>
</protein>
<evidence type="ECO:0000256" key="2">
    <source>
        <dbReference type="ARBA" id="ARBA00022833"/>
    </source>
</evidence>
<organism evidence="6 7">
    <name type="scientific">Echinostoma caproni</name>
    <dbReference type="NCBI Taxonomy" id="27848"/>
    <lineage>
        <taxon>Eukaryota</taxon>
        <taxon>Metazoa</taxon>
        <taxon>Spiralia</taxon>
        <taxon>Lophotrochozoa</taxon>
        <taxon>Platyhelminthes</taxon>
        <taxon>Trematoda</taxon>
        <taxon>Digenea</taxon>
        <taxon>Plagiorchiida</taxon>
        <taxon>Echinostomata</taxon>
        <taxon>Echinostomatoidea</taxon>
        <taxon>Echinostomatidae</taxon>
        <taxon>Echinostoma</taxon>
    </lineage>
</organism>
<keyword evidence="1 3" id="KW-0863">Zinc-finger</keyword>
<sequence>MYQCTSNTSPHGSPPNHAAMVLNDESLASSSGDVLHRSSGDNASSMGGLKREYSSRAESIVSTEEVQEMVQERLREVGICRLCMDAPISRVFFPCGHIICCATCAERVEECSICRKPIELRHPCFLPWSADEDLESMMHSSTRRTRRLSAKSELDPSVSSTPSVFMPHTASAPTCNLFCPPSTNCLTLTITDPVTEGLPSDTSTAIQTNMNSSEESADQAAPSPEDSSSHTPTVNNTPVHTCAPLQSQPAPTASPTNHSSPLNPTSNSDTQSRNRLSSPGPRANSPRRPPVHVTWQTPI</sequence>
<name>A0A3P8GSA4_9TREM</name>
<feature type="domain" description="RING-type" evidence="5">
    <location>
        <begin position="80"/>
        <end position="115"/>
    </location>
</feature>